<dbReference type="SFLD" id="SFLDS00029">
    <property type="entry name" value="Radical_SAM"/>
    <property type="match status" value="1"/>
</dbReference>
<dbReference type="Pfam" id="PF04055">
    <property type="entry name" value="Radical_SAM"/>
    <property type="match status" value="1"/>
</dbReference>
<dbReference type="SMART" id="SM00729">
    <property type="entry name" value="Elp3"/>
    <property type="match status" value="1"/>
</dbReference>
<dbReference type="SFLD" id="SFLDG01082">
    <property type="entry name" value="B12-binding_domain_containing"/>
    <property type="match status" value="1"/>
</dbReference>
<name>A0A0G0QRI7_9BACT</name>
<dbReference type="GO" id="GO:0005829">
    <property type="term" value="C:cytosol"/>
    <property type="evidence" value="ECO:0007669"/>
    <property type="project" value="TreeGrafter"/>
</dbReference>
<evidence type="ECO:0000259" key="9">
    <source>
        <dbReference type="PROSITE" id="PS51918"/>
    </source>
</evidence>
<dbReference type="GO" id="GO:0051539">
    <property type="term" value="F:4 iron, 4 sulfur cluster binding"/>
    <property type="evidence" value="ECO:0007669"/>
    <property type="project" value="UniProtKB-KW"/>
</dbReference>
<evidence type="ECO:0000256" key="1">
    <source>
        <dbReference type="ARBA" id="ARBA00001966"/>
    </source>
</evidence>
<keyword evidence="7" id="KW-0411">Iron-sulfur</keyword>
<dbReference type="GO" id="GO:0003824">
    <property type="term" value="F:catalytic activity"/>
    <property type="evidence" value="ECO:0007669"/>
    <property type="project" value="InterPro"/>
</dbReference>
<keyword evidence="2" id="KW-0489">Methyltransferase</keyword>
<dbReference type="CDD" id="cd02068">
    <property type="entry name" value="radical_SAM_B12_BD"/>
    <property type="match status" value="1"/>
</dbReference>
<evidence type="ECO:0000313" key="10">
    <source>
        <dbReference type="EMBL" id="KKR39976.1"/>
    </source>
</evidence>
<evidence type="ECO:0000256" key="3">
    <source>
        <dbReference type="ARBA" id="ARBA00022679"/>
    </source>
</evidence>
<dbReference type="CDD" id="cd01335">
    <property type="entry name" value="Radical_SAM"/>
    <property type="match status" value="1"/>
</dbReference>
<dbReference type="InterPro" id="IPR034466">
    <property type="entry name" value="Methyltransferase_Class_B"/>
</dbReference>
<dbReference type="Proteomes" id="UP000034072">
    <property type="component" value="Unassembled WGS sequence"/>
</dbReference>
<evidence type="ECO:0000256" key="6">
    <source>
        <dbReference type="ARBA" id="ARBA00023004"/>
    </source>
</evidence>
<evidence type="ECO:0000259" key="8">
    <source>
        <dbReference type="PROSITE" id="PS51332"/>
    </source>
</evidence>
<evidence type="ECO:0000256" key="5">
    <source>
        <dbReference type="ARBA" id="ARBA00022723"/>
    </source>
</evidence>
<comment type="caution">
    <text evidence="10">The sequence shown here is derived from an EMBL/GenBank/DDBJ whole genome shotgun (WGS) entry which is preliminary data.</text>
</comment>
<sequence>MKVTFICPRQTNMNLASVSFFNLPNQAIHLLASITPTSWDVELVDESRVAINFDTKTDLVALTALSALAPRAYEIAGKFRARGVATIMGGIHASVMPEEAARYVDSVVIGEADEIWPEILRDFERGEMKSIYRPSLPSSLDLLETREIPKTHRVRFIDWLPISLRVTYMQVGRGCPHNCEFCSVTKISGRTIRTKSIAYIVGKIAEEKAKGMDLLFFSDDNIIANKRFARDLFSAIKPLGIRWVSQADIRIADEDILDSAVGSGMVGVFLGLESISEDTLGDGVGRVKQRMRANYESAIKRLHDRGVNVMGGLIFGFDFEREGSYDETVEWAIANKIDIAQFTILTPLPGTDLFERIHKEDRLASIDWSRYDLMNNVLRGEGAEDKNLELVIRKAFRQFYSYRSQIRRFRFSKSLFDLGVRLANLQLRWISQLF</sequence>
<keyword evidence="6" id="KW-0408">Iron</keyword>
<dbReference type="PROSITE" id="PS51332">
    <property type="entry name" value="B12_BINDING"/>
    <property type="match status" value="1"/>
</dbReference>
<dbReference type="GO" id="GO:0031419">
    <property type="term" value="F:cobalamin binding"/>
    <property type="evidence" value="ECO:0007669"/>
    <property type="project" value="InterPro"/>
</dbReference>
<dbReference type="InterPro" id="IPR006158">
    <property type="entry name" value="Cobalamin-bd"/>
</dbReference>
<dbReference type="PANTHER" id="PTHR43409">
    <property type="entry name" value="ANAEROBIC MAGNESIUM-PROTOPORPHYRIN IX MONOMETHYL ESTER CYCLASE-RELATED"/>
    <property type="match status" value="1"/>
</dbReference>
<dbReference type="PANTHER" id="PTHR43409:SF7">
    <property type="entry name" value="BLL1977 PROTEIN"/>
    <property type="match status" value="1"/>
</dbReference>
<evidence type="ECO:0000256" key="2">
    <source>
        <dbReference type="ARBA" id="ARBA00022603"/>
    </source>
</evidence>
<dbReference type="InterPro" id="IPR023404">
    <property type="entry name" value="rSAM_horseshoe"/>
</dbReference>
<dbReference type="PROSITE" id="PS51918">
    <property type="entry name" value="RADICAL_SAM"/>
    <property type="match status" value="1"/>
</dbReference>
<feature type="domain" description="Radical SAM core" evidence="9">
    <location>
        <begin position="161"/>
        <end position="384"/>
    </location>
</feature>
<evidence type="ECO:0000313" key="11">
    <source>
        <dbReference type="Proteomes" id="UP000034072"/>
    </source>
</evidence>
<keyword evidence="5" id="KW-0479">Metal-binding</keyword>
<dbReference type="GO" id="GO:0046872">
    <property type="term" value="F:metal ion binding"/>
    <property type="evidence" value="ECO:0007669"/>
    <property type="project" value="UniProtKB-KW"/>
</dbReference>
<keyword evidence="3" id="KW-0808">Transferase</keyword>
<dbReference type="InterPro" id="IPR058240">
    <property type="entry name" value="rSAM_sf"/>
</dbReference>
<feature type="domain" description="B12-binding" evidence="8">
    <location>
        <begin position="44"/>
        <end position="130"/>
    </location>
</feature>
<dbReference type="InterPro" id="IPR051198">
    <property type="entry name" value="BchE-like"/>
</dbReference>
<dbReference type="EMBL" id="LBXZ01000011">
    <property type="protein sequence ID" value="KKR39976.1"/>
    <property type="molecule type" value="Genomic_DNA"/>
</dbReference>
<dbReference type="SUPFAM" id="SSF102114">
    <property type="entry name" value="Radical SAM enzymes"/>
    <property type="match status" value="1"/>
</dbReference>
<gene>
    <name evidence="10" type="ORF">UT75_C0011G0004</name>
</gene>
<dbReference type="AlphaFoldDB" id="A0A0G0QRI7"/>
<reference evidence="10 11" key="1">
    <citation type="journal article" date="2015" name="Nature">
        <title>rRNA introns, odd ribosomes, and small enigmatic genomes across a large radiation of phyla.</title>
        <authorList>
            <person name="Brown C.T."/>
            <person name="Hug L.A."/>
            <person name="Thomas B.C."/>
            <person name="Sharon I."/>
            <person name="Castelle C.J."/>
            <person name="Singh A."/>
            <person name="Wilkins M.J."/>
            <person name="Williams K.H."/>
            <person name="Banfield J.F."/>
        </authorList>
    </citation>
    <scope>NUCLEOTIDE SEQUENCE [LARGE SCALE GENOMIC DNA]</scope>
</reference>
<proteinExistence type="predicted"/>
<protein>
    <submittedName>
        <fullName evidence="10">Fe-S oxidoreductase</fullName>
    </submittedName>
</protein>
<comment type="cofactor">
    <cofactor evidence="1">
        <name>[4Fe-4S] cluster</name>
        <dbReference type="ChEBI" id="CHEBI:49883"/>
    </cofactor>
</comment>
<evidence type="ECO:0000256" key="4">
    <source>
        <dbReference type="ARBA" id="ARBA00022691"/>
    </source>
</evidence>
<dbReference type="SFLD" id="SFLDG01123">
    <property type="entry name" value="methyltransferase_(Class_B)"/>
    <property type="match status" value="1"/>
</dbReference>
<accession>A0A0G0QRI7</accession>
<evidence type="ECO:0000256" key="7">
    <source>
        <dbReference type="ARBA" id="ARBA00023014"/>
    </source>
</evidence>
<dbReference type="InterPro" id="IPR006638">
    <property type="entry name" value="Elp3/MiaA/NifB-like_rSAM"/>
</dbReference>
<dbReference type="Gene3D" id="3.40.50.280">
    <property type="entry name" value="Cobalamin-binding domain"/>
    <property type="match status" value="1"/>
</dbReference>
<dbReference type="InterPro" id="IPR007197">
    <property type="entry name" value="rSAM"/>
</dbReference>
<keyword evidence="4" id="KW-0949">S-adenosyl-L-methionine</keyword>
<dbReference type="Gene3D" id="3.80.30.20">
    <property type="entry name" value="tm_1862 like domain"/>
    <property type="match status" value="1"/>
</dbReference>
<organism evidence="10 11">
    <name type="scientific">Candidatus Yanofskybacteria bacterium GW2011_GWE2_40_11</name>
    <dbReference type="NCBI Taxonomy" id="1619033"/>
    <lineage>
        <taxon>Bacteria</taxon>
        <taxon>Candidatus Yanofskyibacteriota</taxon>
    </lineage>
</organism>